<proteinExistence type="predicted"/>
<dbReference type="Pfam" id="PF16177">
    <property type="entry name" value="ACAS_N"/>
    <property type="match status" value="1"/>
</dbReference>
<reference evidence="2 3" key="1">
    <citation type="submission" date="2022-11" db="EMBL/GenBank/DDBJ databases">
        <title>Whole genome sequence of Eschrichtius robustus ER-17-0199.</title>
        <authorList>
            <person name="Bruniche-Olsen A."/>
            <person name="Black A.N."/>
            <person name="Fields C.J."/>
            <person name="Walden K."/>
            <person name="Dewoody J.A."/>
        </authorList>
    </citation>
    <scope>NUCLEOTIDE SEQUENCE [LARGE SCALE GENOMIC DNA]</scope>
    <source>
        <strain evidence="2">ER-17-0199</strain>
        <tissue evidence="2">Blubber</tissue>
    </source>
</reference>
<feature type="domain" description="Acetyl-coenzyme A synthetase N-terminal" evidence="1">
    <location>
        <begin position="44"/>
        <end position="100"/>
    </location>
</feature>
<name>A0AB34HQC3_ESCRO</name>
<dbReference type="GO" id="GO:0005739">
    <property type="term" value="C:mitochondrion"/>
    <property type="evidence" value="ECO:0007669"/>
    <property type="project" value="TreeGrafter"/>
</dbReference>
<dbReference type="PANTHER" id="PTHR24095:SF110">
    <property type="entry name" value="ACETYL-COENZYME A SYNTHETASE 2-LIKE, MITOCHONDRIAL"/>
    <property type="match status" value="1"/>
</dbReference>
<organism evidence="2 3">
    <name type="scientific">Eschrichtius robustus</name>
    <name type="common">California gray whale</name>
    <name type="synonym">Eschrichtius gibbosus</name>
    <dbReference type="NCBI Taxonomy" id="9764"/>
    <lineage>
        <taxon>Eukaryota</taxon>
        <taxon>Metazoa</taxon>
        <taxon>Chordata</taxon>
        <taxon>Craniata</taxon>
        <taxon>Vertebrata</taxon>
        <taxon>Euteleostomi</taxon>
        <taxon>Mammalia</taxon>
        <taxon>Eutheria</taxon>
        <taxon>Laurasiatheria</taxon>
        <taxon>Artiodactyla</taxon>
        <taxon>Whippomorpha</taxon>
        <taxon>Cetacea</taxon>
        <taxon>Mysticeti</taxon>
        <taxon>Eschrichtiidae</taxon>
        <taxon>Eschrichtius</taxon>
    </lineage>
</organism>
<dbReference type="InterPro" id="IPR032387">
    <property type="entry name" value="ACAS_N"/>
</dbReference>
<dbReference type="SUPFAM" id="SSF56801">
    <property type="entry name" value="Acetyl-CoA synthetase-like"/>
    <property type="match status" value="1"/>
</dbReference>
<accession>A0AB34HQC3</accession>
<evidence type="ECO:0000313" key="2">
    <source>
        <dbReference type="EMBL" id="KAJ8794378.1"/>
    </source>
</evidence>
<gene>
    <name evidence="2" type="ORF">J1605_003145</name>
</gene>
<dbReference type="Proteomes" id="UP001159641">
    <property type="component" value="Unassembled WGS sequence"/>
</dbReference>
<evidence type="ECO:0000259" key="1">
    <source>
        <dbReference type="Pfam" id="PF16177"/>
    </source>
</evidence>
<dbReference type="AlphaFoldDB" id="A0AB34HQC3"/>
<protein>
    <recommendedName>
        <fullName evidence="1">Acetyl-coenzyme A synthetase N-terminal domain-containing protein</fullName>
    </recommendedName>
</protein>
<keyword evidence="3" id="KW-1185">Reference proteome</keyword>
<dbReference type="InterPro" id="IPR042099">
    <property type="entry name" value="ANL_N_sf"/>
</dbReference>
<sequence length="195" mass="20988">MAARCLGRGVVRLLGGLRGVGARDLAAPRLWGSASVPAAPAGSYRERLALAASEPAAFWGPLARDVLVWDTPFHTVSDCDFRSGRIGWFLGGQLNVSVNCLDQHVRKSPESVALIWERDEPGTEVRITYSPSQPLLAVTALTWVPWTDILLTPWGPQISSIVAWDPRALHTGVGGTALMDKPPCCSSPLLARLDL</sequence>
<dbReference type="PANTHER" id="PTHR24095">
    <property type="entry name" value="ACETYL-COENZYME A SYNTHETASE"/>
    <property type="match status" value="1"/>
</dbReference>
<dbReference type="GO" id="GO:0003987">
    <property type="term" value="F:acetate-CoA ligase activity"/>
    <property type="evidence" value="ECO:0007669"/>
    <property type="project" value="TreeGrafter"/>
</dbReference>
<dbReference type="GO" id="GO:0006085">
    <property type="term" value="P:acetyl-CoA biosynthetic process"/>
    <property type="evidence" value="ECO:0007669"/>
    <property type="project" value="TreeGrafter"/>
</dbReference>
<comment type="caution">
    <text evidence="2">The sequence shown here is derived from an EMBL/GenBank/DDBJ whole genome shotgun (WGS) entry which is preliminary data.</text>
</comment>
<evidence type="ECO:0000313" key="3">
    <source>
        <dbReference type="Proteomes" id="UP001159641"/>
    </source>
</evidence>
<dbReference type="Gene3D" id="3.40.50.12780">
    <property type="entry name" value="N-terminal domain of ligase-like"/>
    <property type="match status" value="1"/>
</dbReference>
<dbReference type="EMBL" id="JAIQCJ010000850">
    <property type="protein sequence ID" value="KAJ8794378.1"/>
    <property type="molecule type" value="Genomic_DNA"/>
</dbReference>